<dbReference type="CDD" id="cd05822">
    <property type="entry name" value="TLP_HIUase"/>
    <property type="match status" value="1"/>
</dbReference>
<dbReference type="InterPro" id="IPR000895">
    <property type="entry name" value="Transthyretin/HIU_hydrolase"/>
</dbReference>
<dbReference type="InterPro" id="IPR036817">
    <property type="entry name" value="Transthyretin/HIU_hydrolase_sf"/>
</dbReference>
<comment type="function">
    <text evidence="2">Catalyzes the hydrolysis of 5-hydroxyisourate (HIU) to 2-oxo-4-hydroxy-4-carboxy-5-ureidoimidazoline (OHCU).</text>
</comment>
<evidence type="ECO:0000256" key="7">
    <source>
        <dbReference type="RuleBase" id="RU361270"/>
    </source>
</evidence>
<dbReference type="EC" id="3.5.2.17" evidence="7"/>
<feature type="domain" description="Transthyretin/hydroxyisourate hydrolase" evidence="8">
    <location>
        <begin position="1"/>
        <end position="106"/>
    </location>
</feature>
<evidence type="ECO:0000256" key="4">
    <source>
        <dbReference type="ARBA" id="ARBA00011881"/>
    </source>
</evidence>
<proteinExistence type="inferred from homology"/>
<evidence type="ECO:0000256" key="1">
    <source>
        <dbReference type="ARBA" id="ARBA00001043"/>
    </source>
</evidence>
<dbReference type="SUPFAM" id="SSF49472">
    <property type="entry name" value="Transthyretin (synonym: prealbumin)"/>
    <property type="match status" value="1"/>
</dbReference>
<dbReference type="Pfam" id="PF00576">
    <property type="entry name" value="Transthyretin"/>
    <property type="match status" value="1"/>
</dbReference>
<dbReference type="Gene3D" id="2.60.40.180">
    <property type="entry name" value="Transthyretin/hydroxyisourate hydrolase domain"/>
    <property type="match status" value="1"/>
</dbReference>
<evidence type="ECO:0000256" key="2">
    <source>
        <dbReference type="ARBA" id="ARBA00002704"/>
    </source>
</evidence>
<dbReference type="PANTHER" id="PTHR10395">
    <property type="entry name" value="URICASE AND TRANSTHYRETIN-RELATED"/>
    <property type="match status" value="1"/>
</dbReference>
<gene>
    <name evidence="9" type="primary">uraH</name>
    <name evidence="9" type="ORF">ACFPET_21110</name>
</gene>
<dbReference type="PANTHER" id="PTHR10395:SF7">
    <property type="entry name" value="5-HYDROXYISOURATE HYDROLASE"/>
    <property type="match status" value="1"/>
</dbReference>
<evidence type="ECO:0000256" key="5">
    <source>
        <dbReference type="ARBA" id="ARBA00022631"/>
    </source>
</evidence>
<dbReference type="GO" id="GO:0033971">
    <property type="term" value="F:hydroxyisourate hydrolase activity"/>
    <property type="evidence" value="ECO:0007669"/>
    <property type="project" value="UniProtKB-EC"/>
</dbReference>
<dbReference type="Proteomes" id="UP001595823">
    <property type="component" value="Unassembled WGS sequence"/>
</dbReference>
<evidence type="ECO:0000313" key="10">
    <source>
        <dbReference type="Proteomes" id="UP001595823"/>
    </source>
</evidence>
<comment type="catalytic activity">
    <reaction evidence="1 7">
        <text>5-hydroxyisourate + H2O = 5-hydroxy-2-oxo-4-ureido-2,5-dihydro-1H-imidazole-5-carboxylate + H(+)</text>
        <dbReference type="Rhea" id="RHEA:23736"/>
        <dbReference type="ChEBI" id="CHEBI:15377"/>
        <dbReference type="ChEBI" id="CHEBI:15378"/>
        <dbReference type="ChEBI" id="CHEBI:18072"/>
        <dbReference type="ChEBI" id="CHEBI:58639"/>
        <dbReference type="EC" id="3.5.2.17"/>
    </reaction>
</comment>
<evidence type="ECO:0000313" key="9">
    <source>
        <dbReference type="EMBL" id="MFC4337697.1"/>
    </source>
</evidence>
<reference evidence="10" key="1">
    <citation type="journal article" date="2019" name="Int. J. Syst. Evol. Microbiol.">
        <title>The Global Catalogue of Microorganisms (GCM) 10K type strain sequencing project: providing services to taxonomists for standard genome sequencing and annotation.</title>
        <authorList>
            <consortium name="The Broad Institute Genomics Platform"/>
            <consortium name="The Broad Institute Genome Sequencing Center for Infectious Disease"/>
            <person name="Wu L."/>
            <person name="Ma J."/>
        </authorList>
    </citation>
    <scope>NUCLEOTIDE SEQUENCE [LARGE SCALE GENOMIC DNA]</scope>
    <source>
        <strain evidence="10">IBRC-M 10908</strain>
    </source>
</reference>
<name>A0ABV8U4X8_9ACTN</name>
<accession>A0ABV8U4X8</accession>
<keyword evidence="6 7" id="KW-0378">Hydrolase</keyword>
<dbReference type="InterPro" id="IPR014306">
    <property type="entry name" value="Hydroxyisourate_hydrolase"/>
</dbReference>
<evidence type="ECO:0000256" key="3">
    <source>
        <dbReference type="ARBA" id="ARBA00009850"/>
    </source>
</evidence>
<evidence type="ECO:0000256" key="6">
    <source>
        <dbReference type="ARBA" id="ARBA00022801"/>
    </source>
</evidence>
<keyword evidence="5 7" id="KW-0659">Purine metabolism</keyword>
<dbReference type="NCBIfam" id="TIGR02962">
    <property type="entry name" value="hdxy_isourate"/>
    <property type="match status" value="1"/>
</dbReference>
<dbReference type="PRINTS" id="PR00189">
    <property type="entry name" value="TRNSTHYRETIN"/>
</dbReference>
<protein>
    <recommendedName>
        <fullName evidence="7">5-hydroxyisourate hydrolase</fullName>
        <shortName evidence="7">HIU hydrolase</shortName>
        <shortName evidence="7">HIUHase</shortName>
        <ecNumber evidence="7">3.5.2.17</ecNumber>
    </recommendedName>
</protein>
<dbReference type="InterPro" id="IPR023416">
    <property type="entry name" value="Transthyretin/HIU_hydrolase_d"/>
</dbReference>
<evidence type="ECO:0000259" key="8">
    <source>
        <dbReference type="SMART" id="SM00095"/>
    </source>
</evidence>
<dbReference type="SMART" id="SM00095">
    <property type="entry name" value="TR_THY"/>
    <property type="match status" value="1"/>
</dbReference>
<organism evidence="9 10">
    <name type="scientific">Salininema proteolyticum</name>
    <dbReference type="NCBI Taxonomy" id="1607685"/>
    <lineage>
        <taxon>Bacteria</taxon>
        <taxon>Bacillati</taxon>
        <taxon>Actinomycetota</taxon>
        <taxon>Actinomycetes</taxon>
        <taxon>Glycomycetales</taxon>
        <taxon>Glycomycetaceae</taxon>
        <taxon>Salininema</taxon>
    </lineage>
</organism>
<keyword evidence="10" id="KW-1185">Reference proteome</keyword>
<comment type="caution">
    <text evidence="9">The sequence shown here is derived from an EMBL/GenBank/DDBJ whole genome shotgun (WGS) entry which is preliminary data.</text>
</comment>
<dbReference type="EMBL" id="JBHSDK010000058">
    <property type="protein sequence ID" value="MFC4337697.1"/>
    <property type="molecule type" value="Genomic_DNA"/>
</dbReference>
<sequence length="107" mass="11850">MSFSTHVLDAVAGGPAEGVRLRLYRLEDGAYEQVASGRTDADGRLKGWDLHEGRYRLEFATGDYWKAKGVDTFYPEVTVTFTVDDAAAHYHVPLLASPFAFSTYRGS</sequence>
<comment type="similarity">
    <text evidence="3 7">Belongs to the transthyretin family. 5-hydroxyisourate hydrolase subfamily.</text>
</comment>
<dbReference type="RefSeq" id="WP_380624943.1">
    <property type="nucleotide sequence ID" value="NZ_JBHSDK010000058.1"/>
</dbReference>
<comment type="subunit">
    <text evidence="4 7">Homotetramer.</text>
</comment>